<organism evidence="1 2">
    <name type="scientific">Stenomitos frigidus AS-A4</name>
    <dbReference type="NCBI Taxonomy" id="2933935"/>
    <lineage>
        <taxon>Bacteria</taxon>
        <taxon>Bacillati</taxon>
        <taxon>Cyanobacteriota</taxon>
        <taxon>Cyanophyceae</taxon>
        <taxon>Leptolyngbyales</taxon>
        <taxon>Leptolyngbyaceae</taxon>
        <taxon>Stenomitos</taxon>
    </lineage>
</organism>
<evidence type="ECO:0000313" key="1">
    <source>
        <dbReference type="EMBL" id="MEP1058973.1"/>
    </source>
</evidence>
<reference evidence="1 2" key="1">
    <citation type="submission" date="2022-04" db="EMBL/GenBank/DDBJ databases">
        <title>Positive selection, recombination, and allopatry shape intraspecific diversity of widespread and dominant cyanobacteria.</title>
        <authorList>
            <person name="Wei J."/>
            <person name="Shu W."/>
            <person name="Hu C."/>
        </authorList>
    </citation>
    <scope>NUCLEOTIDE SEQUENCE [LARGE SCALE GENOMIC DNA]</scope>
    <source>
        <strain evidence="1 2">AS-A4</strain>
    </source>
</reference>
<dbReference type="RefSeq" id="WP_190450034.1">
    <property type="nucleotide sequence ID" value="NZ_JAMPLM010000008.1"/>
</dbReference>
<dbReference type="EMBL" id="JAMPLM010000008">
    <property type="protein sequence ID" value="MEP1058973.1"/>
    <property type="molecule type" value="Genomic_DNA"/>
</dbReference>
<gene>
    <name evidence="1" type="ORF">NDI38_11050</name>
</gene>
<comment type="caution">
    <text evidence="1">The sequence shown here is derived from an EMBL/GenBank/DDBJ whole genome shotgun (WGS) entry which is preliminary data.</text>
</comment>
<evidence type="ECO:0000313" key="2">
    <source>
        <dbReference type="Proteomes" id="UP001476950"/>
    </source>
</evidence>
<protein>
    <submittedName>
        <fullName evidence="1">Uncharacterized protein</fullName>
    </submittedName>
</protein>
<keyword evidence="2" id="KW-1185">Reference proteome</keyword>
<proteinExistence type="predicted"/>
<accession>A0ABV0KIA3</accession>
<dbReference type="Proteomes" id="UP001476950">
    <property type="component" value="Unassembled WGS sequence"/>
</dbReference>
<sequence>MAQMLDLGDVLELVNDRFNDGAFASLFLQTAGESLLLPDRFKASAAVID</sequence>
<name>A0ABV0KIA3_9CYAN</name>